<dbReference type="InterPro" id="IPR029058">
    <property type="entry name" value="AB_hydrolase_fold"/>
</dbReference>
<dbReference type="Gene3D" id="3.40.50.1820">
    <property type="entry name" value="alpha/beta hydrolase"/>
    <property type="match status" value="1"/>
</dbReference>
<dbReference type="PRINTS" id="PR00412">
    <property type="entry name" value="EPOXHYDRLASE"/>
</dbReference>
<proteinExistence type="inferred from homology"/>
<comment type="caution">
    <text evidence="6">The sequence shown here is derived from an EMBL/GenBank/DDBJ whole genome shotgun (WGS) entry which is preliminary data.</text>
</comment>
<gene>
    <name evidence="6" type="ORF">Cme02nite_36570</name>
</gene>
<evidence type="ECO:0000259" key="5">
    <source>
        <dbReference type="Pfam" id="PF06441"/>
    </source>
</evidence>
<dbReference type="InterPro" id="IPR000639">
    <property type="entry name" value="Epox_hydrolase-like"/>
</dbReference>
<feature type="active site" description="Nucleophile" evidence="4">
    <location>
        <position position="175"/>
    </location>
</feature>
<dbReference type="AlphaFoldDB" id="A0A8J3LIX3"/>
<comment type="similarity">
    <text evidence="1">Belongs to the peptidase S33 family.</text>
</comment>
<evidence type="ECO:0000313" key="6">
    <source>
        <dbReference type="EMBL" id="GIG15325.1"/>
    </source>
</evidence>
<protein>
    <submittedName>
        <fullName evidence="6">Microsomal epoxide hydrolase</fullName>
    </submittedName>
</protein>
<keyword evidence="7" id="KW-1185">Reference proteome</keyword>
<dbReference type="Proteomes" id="UP000660339">
    <property type="component" value="Unassembled WGS sequence"/>
</dbReference>
<dbReference type="PANTHER" id="PTHR21661:SF35">
    <property type="entry name" value="EPOXIDE HYDROLASE"/>
    <property type="match status" value="1"/>
</dbReference>
<evidence type="ECO:0000256" key="3">
    <source>
        <dbReference type="ARBA" id="ARBA00022801"/>
    </source>
</evidence>
<evidence type="ECO:0000313" key="7">
    <source>
        <dbReference type="Proteomes" id="UP000660339"/>
    </source>
</evidence>
<name>A0A8J3LIX3_9ACTN</name>
<feature type="domain" description="Epoxide hydrolase N-terminal" evidence="5">
    <location>
        <begin position="2"/>
        <end position="106"/>
    </location>
</feature>
<dbReference type="GO" id="GO:0004301">
    <property type="term" value="F:epoxide hydrolase activity"/>
    <property type="evidence" value="ECO:0007669"/>
    <property type="project" value="TreeGrafter"/>
</dbReference>
<sequence length="390" mass="43819">MYPFRIDIPQAELDTLRQRIAQTRWPSEPAGVGWSRGIPLDYLKDLAEYWHTTYDWRKAEERINQYAQFITRIDGANVHFMHVRSPEPDAMPLVLTHGWPGSIVEFLDAIGPLTDPVAHGGDAADAFHLIIPSIPGHGFSGPLAQTGWDIPRVARAWVELMSRLGYEEYGVQGGDWGSFISLEMGRIAPRQVTGVHVNLLLTPPSGDPAELAGLSATDRIRIGRLARYHAELSGYAQVQGTRPLTVAYGLHDSPVGQLAWIMEKFKEWTDSNGAPEDAIDRDLLLTNVMFYWLTGTAGSSAQLYYDSGTYLRRWFMPGPRDVMTVPIGVAVAKPDVTPPVRRFAERDLPTISHWAEYDRGSHFFAMEEPDLFTHDVRLFYRSLRPEFAAS</sequence>
<feature type="active site" description="Proton acceptor" evidence="4">
    <location>
        <position position="362"/>
    </location>
</feature>
<organism evidence="6 7">
    <name type="scientific">Catellatospora methionotrophica</name>
    <dbReference type="NCBI Taxonomy" id="121620"/>
    <lineage>
        <taxon>Bacteria</taxon>
        <taxon>Bacillati</taxon>
        <taxon>Actinomycetota</taxon>
        <taxon>Actinomycetes</taxon>
        <taxon>Micromonosporales</taxon>
        <taxon>Micromonosporaceae</taxon>
        <taxon>Catellatospora</taxon>
    </lineage>
</organism>
<evidence type="ECO:0000256" key="2">
    <source>
        <dbReference type="ARBA" id="ARBA00022797"/>
    </source>
</evidence>
<dbReference type="PANTHER" id="PTHR21661">
    <property type="entry name" value="EPOXIDE HYDROLASE 1-RELATED"/>
    <property type="match status" value="1"/>
</dbReference>
<keyword evidence="2" id="KW-0058">Aromatic hydrocarbons catabolism</keyword>
<reference evidence="6" key="1">
    <citation type="submission" date="2021-01" db="EMBL/GenBank/DDBJ databases">
        <title>Whole genome shotgun sequence of Catellatospora methionotrophica NBRC 14553.</title>
        <authorList>
            <person name="Komaki H."/>
            <person name="Tamura T."/>
        </authorList>
    </citation>
    <scope>NUCLEOTIDE SEQUENCE</scope>
    <source>
        <strain evidence="6">NBRC 14553</strain>
    </source>
</reference>
<evidence type="ECO:0000256" key="4">
    <source>
        <dbReference type="PIRSR" id="PIRSR001112-1"/>
    </source>
</evidence>
<dbReference type="RefSeq" id="WP_166379753.1">
    <property type="nucleotide sequence ID" value="NZ_BAAATT010000005.1"/>
</dbReference>
<dbReference type="EMBL" id="BONJ01000020">
    <property type="protein sequence ID" value="GIG15325.1"/>
    <property type="molecule type" value="Genomic_DNA"/>
</dbReference>
<dbReference type="InterPro" id="IPR010497">
    <property type="entry name" value="Epoxide_hydro_N"/>
</dbReference>
<keyword evidence="3 6" id="KW-0378">Hydrolase</keyword>
<dbReference type="InterPro" id="IPR016292">
    <property type="entry name" value="Epoxide_hydrolase"/>
</dbReference>
<dbReference type="GO" id="GO:0097176">
    <property type="term" value="P:epoxide metabolic process"/>
    <property type="evidence" value="ECO:0007669"/>
    <property type="project" value="TreeGrafter"/>
</dbReference>
<dbReference type="PIRSF" id="PIRSF001112">
    <property type="entry name" value="Epoxide_hydrolase"/>
    <property type="match status" value="1"/>
</dbReference>
<dbReference type="Pfam" id="PF06441">
    <property type="entry name" value="EHN"/>
    <property type="match status" value="1"/>
</dbReference>
<evidence type="ECO:0000256" key="1">
    <source>
        <dbReference type="ARBA" id="ARBA00010088"/>
    </source>
</evidence>
<dbReference type="SUPFAM" id="SSF53474">
    <property type="entry name" value="alpha/beta-Hydrolases"/>
    <property type="match status" value="1"/>
</dbReference>
<feature type="active site" description="Proton donor" evidence="4">
    <location>
        <position position="304"/>
    </location>
</feature>
<accession>A0A8J3LIX3</accession>